<dbReference type="InterPro" id="IPR029033">
    <property type="entry name" value="His_PPase_superfam"/>
</dbReference>
<dbReference type="InterPro" id="IPR033379">
    <property type="entry name" value="Acid_Pase_AS"/>
</dbReference>
<dbReference type="PANTHER" id="PTHR11567">
    <property type="entry name" value="ACID PHOSPHATASE-RELATED"/>
    <property type="match status" value="1"/>
</dbReference>
<accession>A0ABM1MPW2</accession>
<dbReference type="CDD" id="cd07061">
    <property type="entry name" value="HP_HAP_like"/>
    <property type="match status" value="1"/>
</dbReference>
<dbReference type="GeneID" id="108562710"/>
<keyword evidence="4" id="KW-1185">Reference proteome</keyword>
<name>A0ABM1MPW2_NICVS</name>
<gene>
    <name evidence="5" type="primary">LOC108562710</name>
</gene>
<dbReference type="PANTHER" id="PTHR11567:SF205">
    <property type="entry name" value="GH28721P-RELATED"/>
    <property type="match status" value="1"/>
</dbReference>
<evidence type="ECO:0000256" key="2">
    <source>
        <dbReference type="ARBA" id="ARBA00005375"/>
    </source>
</evidence>
<protein>
    <submittedName>
        <fullName evidence="5">Lysosomal acid phosphatase-like isoform X1</fullName>
    </submittedName>
</protein>
<dbReference type="Proteomes" id="UP000695000">
    <property type="component" value="Unplaced"/>
</dbReference>
<feature type="transmembrane region" description="Helical" evidence="3">
    <location>
        <begin position="20"/>
        <end position="42"/>
    </location>
</feature>
<comment type="similarity">
    <text evidence="2">Belongs to the histidine acid phosphatase family.</text>
</comment>
<dbReference type="InterPro" id="IPR050645">
    <property type="entry name" value="Histidine_acid_phosphatase"/>
</dbReference>
<dbReference type="Pfam" id="PF00328">
    <property type="entry name" value="His_Phos_2"/>
    <property type="match status" value="1"/>
</dbReference>
<dbReference type="InterPro" id="IPR000560">
    <property type="entry name" value="His_Pase_clade-2"/>
</dbReference>
<organism evidence="4 5">
    <name type="scientific">Nicrophorus vespilloides</name>
    <name type="common">Boreal carrion beetle</name>
    <dbReference type="NCBI Taxonomy" id="110193"/>
    <lineage>
        <taxon>Eukaryota</taxon>
        <taxon>Metazoa</taxon>
        <taxon>Ecdysozoa</taxon>
        <taxon>Arthropoda</taxon>
        <taxon>Hexapoda</taxon>
        <taxon>Insecta</taxon>
        <taxon>Pterygota</taxon>
        <taxon>Neoptera</taxon>
        <taxon>Endopterygota</taxon>
        <taxon>Coleoptera</taxon>
        <taxon>Polyphaga</taxon>
        <taxon>Staphyliniformia</taxon>
        <taxon>Silphidae</taxon>
        <taxon>Nicrophorinae</taxon>
        <taxon>Nicrophorus</taxon>
    </lineage>
</organism>
<dbReference type="SUPFAM" id="SSF53254">
    <property type="entry name" value="Phosphoglycerate mutase-like"/>
    <property type="match status" value="1"/>
</dbReference>
<proteinExistence type="inferred from homology"/>
<keyword evidence="3" id="KW-0812">Transmembrane</keyword>
<keyword evidence="3" id="KW-1133">Transmembrane helix</keyword>
<dbReference type="PROSITE" id="PS00616">
    <property type="entry name" value="HIS_ACID_PHOSPHAT_1"/>
    <property type="match status" value="1"/>
</dbReference>
<evidence type="ECO:0000313" key="4">
    <source>
        <dbReference type="Proteomes" id="UP000695000"/>
    </source>
</evidence>
<dbReference type="Gene3D" id="3.40.50.1240">
    <property type="entry name" value="Phosphoglycerate mutase-like"/>
    <property type="match status" value="1"/>
</dbReference>
<evidence type="ECO:0000313" key="5">
    <source>
        <dbReference type="RefSeq" id="XP_017776612.1"/>
    </source>
</evidence>
<evidence type="ECO:0000256" key="3">
    <source>
        <dbReference type="SAM" id="Phobius"/>
    </source>
</evidence>
<reference evidence="5" key="1">
    <citation type="submission" date="2025-08" db="UniProtKB">
        <authorList>
            <consortium name="RefSeq"/>
        </authorList>
    </citation>
    <scope>IDENTIFICATION</scope>
    <source>
        <tissue evidence="5">Whole Larva</tissue>
    </source>
</reference>
<keyword evidence="3" id="KW-0472">Membrane</keyword>
<dbReference type="RefSeq" id="XP_017776612.1">
    <property type="nucleotide sequence ID" value="XM_017921123.1"/>
</dbReference>
<sequence length="402" mass="46023">MDRILNFLKNIKFSNFFGEINLTMIGPICFFLSTILLIFVGAEIPRIKDAKELKLLHVVMRHGIRTPVSTYPNDPYINERFDPNGWGQLTNEGIRDLYEFGGYLRGKYGSFLGDKFNSSEFYSQATGVDRALASIMAVNAGLWKPNKAQTWMPNLRWKPIPVLSQPLDEDMLLLVRKDCPQYNLELKRVEESPEIQQKLLENQELFKYIQEKSGQKMENFYDVEDIYTTLLAEQSFGLKLPKWTKGYFPEKMVDAASMSFVLKAYNDKLQRLKGGVLLKKLLGDWTGKAANTLKTKAFVYGGHDTTISNLLSTLKIFDPQVPNYGMAVIFELLFDHETNTYGLEIFVKNSTARPYQMQLPGCDKFCPLETVIKKTKPVVPVSWHEECFTDDPDYKPPEQGGP</sequence>
<comment type="catalytic activity">
    <reaction evidence="1">
        <text>a phosphate monoester + H2O = an alcohol + phosphate</text>
        <dbReference type="Rhea" id="RHEA:15017"/>
        <dbReference type="ChEBI" id="CHEBI:15377"/>
        <dbReference type="ChEBI" id="CHEBI:30879"/>
        <dbReference type="ChEBI" id="CHEBI:43474"/>
        <dbReference type="ChEBI" id="CHEBI:67140"/>
        <dbReference type="EC" id="3.1.3.2"/>
    </reaction>
</comment>
<evidence type="ECO:0000256" key="1">
    <source>
        <dbReference type="ARBA" id="ARBA00000032"/>
    </source>
</evidence>